<name>A0A559M383_9HELO</name>
<dbReference type="Proteomes" id="UP000315522">
    <property type="component" value="Unassembled WGS sequence"/>
</dbReference>
<keyword evidence="2" id="KW-1185">Reference proteome</keyword>
<proteinExistence type="predicted"/>
<organism evidence="1 2">
    <name type="scientific">Lachnellula willkommii</name>
    <dbReference type="NCBI Taxonomy" id="215461"/>
    <lineage>
        <taxon>Eukaryota</taxon>
        <taxon>Fungi</taxon>
        <taxon>Dikarya</taxon>
        <taxon>Ascomycota</taxon>
        <taxon>Pezizomycotina</taxon>
        <taxon>Leotiomycetes</taxon>
        <taxon>Helotiales</taxon>
        <taxon>Lachnaceae</taxon>
        <taxon>Lachnellula</taxon>
    </lineage>
</organism>
<dbReference type="EMBL" id="QGML01002443">
    <property type="protein sequence ID" value="TVY87447.1"/>
    <property type="molecule type" value="Genomic_DNA"/>
</dbReference>
<evidence type="ECO:0000313" key="1">
    <source>
        <dbReference type="EMBL" id="TVY87447.1"/>
    </source>
</evidence>
<evidence type="ECO:0000313" key="2">
    <source>
        <dbReference type="Proteomes" id="UP000315522"/>
    </source>
</evidence>
<gene>
    <name evidence="1" type="ORF">LAWI1_G004536</name>
</gene>
<comment type="caution">
    <text evidence="1">The sequence shown here is derived from an EMBL/GenBank/DDBJ whole genome shotgun (WGS) entry which is preliminary data.</text>
</comment>
<accession>A0A559M383</accession>
<dbReference type="AlphaFoldDB" id="A0A559M383"/>
<reference evidence="1 2" key="1">
    <citation type="submission" date="2018-05" db="EMBL/GenBank/DDBJ databases">
        <title>Genome sequencing and assembly of the regulated plant pathogen Lachnellula willkommii and related sister species for the development of diagnostic species identification markers.</title>
        <authorList>
            <person name="Giroux E."/>
            <person name="Bilodeau G."/>
        </authorList>
    </citation>
    <scope>NUCLEOTIDE SEQUENCE [LARGE SCALE GENOMIC DNA]</scope>
    <source>
        <strain evidence="1 2">CBS 172.35</strain>
    </source>
</reference>
<sequence>MSQPGINSAPETLSYASLKGQLLSKPGPVLPPPPSSPSQMLSHAISSLLLHPSLEAALHILNDDLPSAHFLVRKMQAPPRYESMMLHGILHRIEGDYENTRAWYRDVKDSEVFGLAWGQNGLDRAMEFVRRVEILRKEAKTKDPQELKGLQDESRREISVVMEYCEKEFGTDKVEDVSGIWVQDEKSAAQGSDMVIGGEGWRQF</sequence>
<protein>
    <submittedName>
        <fullName evidence="1">Uncharacterized protein</fullName>
    </submittedName>
</protein>